<reference evidence="1" key="1">
    <citation type="submission" date="2022-08" db="EMBL/GenBank/DDBJ databases">
        <authorList>
            <person name="Gutierrez-Valencia J."/>
        </authorList>
    </citation>
    <scope>NUCLEOTIDE SEQUENCE</scope>
</reference>
<proteinExistence type="predicted"/>
<protein>
    <submittedName>
        <fullName evidence="1">Uncharacterized protein</fullName>
    </submittedName>
</protein>
<name>A0AAV0SCJ9_9ROSI</name>
<sequence>MWRKKLRWRRRRRRRYIDRSRPFRQKPRKAMDNTLLDLPKLKRHIYAVFFCLKTGLNLYIQLSSNSFTLYRPPKAPTRSQALQPQSVKFLGWFNCGALTGFPCNIHHSLSIAFFGVGDGQWDAMKQFGDNIPAFDNLQLQIPLRFPFVAAAISSS</sequence>
<dbReference type="EMBL" id="CAMGYJ010000011">
    <property type="protein sequence ID" value="CAI0629582.1"/>
    <property type="molecule type" value="Genomic_DNA"/>
</dbReference>
<comment type="caution">
    <text evidence="1">The sequence shown here is derived from an EMBL/GenBank/DDBJ whole genome shotgun (WGS) entry which is preliminary data.</text>
</comment>
<keyword evidence="2" id="KW-1185">Reference proteome</keyword>
<evidence type="ECO:0000313" key="2">
    <source>
        <dbReference type="Proteomes" id="UP001154282"/>
    </source>
</evidence>
<evidence type="ECO:0000313" key="1">
    <source>
        <dbReference type="EMBL" id="CAI0629582.1"/>
    </source>
</evidence>
<gene>
    <name evidence="1" type="ORF">LITE_LOCUS52051</name>
</gene>
<organism evidence="1 2">
    <name type="scientific">Linum tenue</name>
    <dbReference type="NCBI Taxonomy" id="586396"/>
    <lineage>
        <taxon>Eukaryota</taxon>
        <taxon>Viridiplantae</taxon>
        <taxon>Streptophyta</taxon>
        <taxon>Embryophyta</taxon>
        <taxon>Tracheophyta</taxon>
        <taxon>Spermatophyta</taxon>
        <taxon>Magnoliopsida</taxon>
        <taxon>eudicotyledons</taxon>
        <taxon>Gunneridae</taxon>
        <taxon>Pentapetalae</taxon>
        <taxon>rosids</taxon>
        <taxon>fabids</taxon>
        <taxon>Malpighiales</taxon>
        <taxon>Linaceae</taxon>
        <taxon>Linum</taxon>
    </lineage>
</organism>
<accession>A0AAV0SCJ9</accession>
<dbReference type="Proteomes" id="UP001154282">
    <property type="component" value="Unassembled WGS sequence"/>
</dbReference>
<dbReference type="AlphaFoldDB" id="A0AAV0SCJ9"/>